<name>A0A517DZ41_9FIRM</name>
<organism evidence="4 5">
    <name type="scientific">Sporomusa termitida</name>
    <dbReference type="NCBI Taxonomy" id="2377"/>
    <lineage>
        <taxon>Bacteria</taxon>
        <taxon>Bacillati</taxon>
        <taxon>Bacillota</taxon>
        <taxon>Negativicutes</taxon>
        <taxon>Selenomonadales</taxon>
        <taxon>Sporomusaceae</taxon>
        <taxon>Sporomusa</taxon>
    </lineage>
</organism>
<accession>A0A517DZ41</accession>
<keyword evidence="2 4" id="KW-0012">Acyltransferase</keyword>
<dbReference type="SUPFAM" id="SSF55729">
    <property type="entry name" value="Acyl-CoA N-acyltransferases (Nat)"/>
    <property type="match status" value="1"/>
</dbReference>
<sequence>MIIPPAVKQYEELLKVWEGSVRATHTFLTEADIQFYKPLILQEYFPQVNLFCHLDSSQKITGFMGIVEDKLEMLFIDARERGTGIGKKLLMYAIKQQNVKQVDVNEQNHQAVGFYLHMGFRVAGRSAVDAAGKPYPILSMVLADQGSTGDRVIE</sequence>
<keyword evidence="1 4" id="KW-0808">Transferase</keyword>
<evidence type="ECO:0000313" key="5">
    <source>
        <dbReference type="Proteomes" id="UP000320776"/>
    </source>
</evidence>
<dbReference type="CDD" id="cd04301">
    <property type="entry name" value="NAT_SF"/>
    <property type="match status" value="1"/>
</dbReference>
<dbReference type="OrthoDB" id="88131at2"/>
<dbReference type="EC" id="2.3.1.-" evidence="4"/>
<dbReference type="Proteomes" id="UP000320776">
    <property type="component" value="Chromosome"/>
</dbReference>
<protein>
    <submittedName>
        <fullName evidence="4">Putative N-acetyltransferase YjaB</fullName>
        <ecNumber evidence="4">2.3.1.-</ecNumber>
    </submittedName>
</protein>
<dbReference type="InterPro" id="IPR016181">
    <property type="entry name" value="Acyl_CoA_acyltransferase"/>
</dbReference>
<proteinExistence type="predicted"/>
<dbReference type="Pfam" id="PF13673">
    <property type="entry name" value="Acetyltransf_10"/>
    <property type="match status" value="1"/>
</dbReference>
<dbReference type="AlphaFoldDB" id="A0A517DZ41"/>
<keyword evidence="5" id="KW-1185">Reference proteome</keyword>
<evidence type="ECO:0000259" key="3">
    <source>
        <dbReference type="PROSITE" id="PS51186"/>
    </source>
</evidence>
<dbReference type="Gene3D" id="3.40.630.30">
    <property type="match status" value="1"/>
</dbReference>
<dbReference type="EMBL" id="CP036259">
    <property type="protein sequence ID" value="QDR82624.1"/>
    <property type="molecule type" value="Genomic_DNA"/>
</dbReference>
<dbReference type="InterPro" id="IPR000182">
    <property type="entry name" value="GNAT_dom"/>
</dbReference>
<feature type="domain" description="N-acetyltransferase" evidence="3">
    <location>
        <begin position="1"/>
        <end position="145"/>
    </location>
</feature>
<dbReference type="RefSeq" id="WP_144351996.1">
    <property type="nucleotide sequence ID" value="NZ_CP036259.1"/>
</dbReference>
<dbReference type="KEGG" id="sted:SPTER_40520"/>
<dbReference type="PANTHER" id="PTHR43800:SF1">
    <property type="entry name" value="PEPTIDYL-LYSINE N-ACETYLTRANSFERASE YJAB"/>
    <property type="match status" value="1"/>
</dbReference>
<reference evidence="4 5" key="1">
    <citation type="submission" date="2019-02" db="EMBL/GenBank/DDBJ databases">
        <title>Closed genome of Sporomusa termitida DSM 4440.</title>
        <authorList>
            <person name="Poehlein A."/>
            <person name="Daniel R."/>
        </authorList>
    </citation>
    <scope>NUCLEOTIDE SEQUENCE [LARGE SCALE GENOMIC DNA]</scope>
    <source>
        <strain evidence="4 5">DSM 4440</strain>
    </source>
</reference>
<dbReference type="GO" id="GO:0016747">
    <property type="term" value="F:acyltransferase activity, transferring groups other than amino-acyl groups"/>
    <property type="evidence" value="ECO:0007669"/>
    <property type="project" value="InterPro"/>
</dbReference>
<evidence type="ECO:0000256" key="2">
    <source>
        <dbReference type="ARBA" id="ARBA00023315"/>
    </source>
</evidence>
<gene>
    <name evidence="4" type="primary">yjaB</name>
    <name evidence="4" type="ORF">SPTER_40520</name>
</gene>
<dbReference type="PANTHER" id="PTHR43800">
    <property type="entry name" value="PEPTIDYL-LYSINE N-ACETYLTRANSFERASE YJAB"/>
    <property type="match status" value="1"/>
</dbReference>
<evidence type="ECO:0000313" key="4">
    <source>
        <dbReference type="EMBL" id="QDR82624.1"/>
    </source>
</evidence>
<dbReference type="PROSITE" id="PS51186">
    <property type="entry name" value="GNAT"/>
    <property type="match status" value="1"/>
</dbReference>
<evidence type="ECO:0000256" key="1">
    <source>
        <dbReference type="ARBA" id="ARBA00022679"/>
    </source>
</evidence>